<feature type="transmembrane region" description="Helical" evidence="8">
    <location>
        <begin position="37"/>
        <end position="65"/>
    </location>
</feature>
<accession>A0ABY5NZM2</accession>
<evidence type="ECO:0000256" key="8">
    <source>
        <dbReference type="SAM" id="Phobius"/>
    </source>
</evidence>
<organism evidence="10 11">
    <name type="scientific">Vagococcus luciliae</name>
    <dbReference type="NCBI Taxonomy" id="2920380"/>
    <lineage>
        <taxon>Bacteria</taxon>
        <taxon>Bacillati</taxon>
        <taxon>Bacillota</taxon>
        <taxon>Bacilli</taxon>
        <taxon>Lactobacillales</taxon>
        <taxon>Enterococcaceae</taxon>
        <taxon>Vagococcus</taxon>
    </lineage>
</organism>
<keyword evidence="4 8" id="KW-0812">Transmembrane</keyword>
<sequence length="169" mass="18809">MIIKLFFSFIAGCAIAILYNIEKNYTLLCGLSGMFTWFVYYVCTKLSFSEAISSLIALLALVFFSHILSKWKNVSSLVFNMPGIMPIVPGGLLFKTFNNLTEKHYEVALHYGFQACLVGGAIAIGFIINEAVSKILLAAKIKIEEEPFINKKINRVKSKTVSKDSHLAD</sequence>
<comment type="subcellular location">
    <subcellularLocation>
        <location evidence="1">Cell membrane</location>
        <topology evidence="1">Multi-pass membrane protein</topology>
    </subcellularLocation>
</comment>
<name>A0ABY5NZM2_9ENTE</name>
<keyword evidence="11" id="KW-1185">Reference proteome</keyword>
<dbReference type="Proteomes" id="UP001058273">
    <property type="component" value="Chromosome"/>
</dbReference>
<dbReference type="RefSeq" id="WP_257699561.1">
    <property type="nucleotide sequence ID" value="NZ_CP102451.1"/>
</dbReference>
<feature type="transmembrane region" description="Helical" evidence="8">
    <location>
        <begin position="109"/>
        <end position="132"/>
    </location>
</feature>
<dbReference type="PANTHER" id="PTHR34390">
    <property type="entry name" value="UPF0442 PROTEIN YJJB-RELATED"/>
    <property type="match status" value="1"/>
</dbReference>
<dbReference type="Pfam" id="PF12821">
    <property type="entry name" value="ThrE_2"/>
    <property type="match status" value="1"/>
</dbReference>
<dbReference type="EMBL" id="CP102451">
    <property type="protein sequence ID" value="UUV99109.1"/>
    <property type="molecule type" value="Genomic_DNA"/>
</dbReference>
<evidence type="ECO:0000313" key="10">
    <source>
        <dbReference type="EMBL" id="UUV99109.1"/>
    </source>
</evidence>
<reference evidence="10" key="2">
    <citation type="submission" date="2022-08" db="EMBL/GenBank/DDBJ databases">
        <authorList>
            <person name="Poehlein A."/>
            <person name="Guzman J."/>
            <person name="Daniel R."/>
            <person name="Vilcinskas A."/>
        </authorList>
    </citation>
    <scope>NUCLEOTIDE SEQUENCE</scope>
    <source>
        <strain evidence="10">G314FT</strain>
    </source>
</reference>
<evidence type="ECO:0000313" key="11">
    <source>
        <dbReference type="Proteomes" id="UP001058273"/>
    </source>
</evidence>
<keyword evidence="6 8" id="KW-0472">Membrane</keyword>
<gene>
    <name evidence="10" type="ORF">G314FT_12680</name>
</gene>
<evidence type="ECO:0000256" key="5">
    <source>
        <dbReference type="ARBA" id="ARBA00022989"/>
    </source>
</evidence>
<dbReference type="PANTHER" id="PTHR34390:SF1">
    <property type="entry name" value="SUCCINATE TRANSPORTER SUBUNIT YJJB-RELATED"/>
    <property type="match status" value="1"/>
</dbReference>
<evidence type="ECO:0000256" key="3">
    <source>
        <dbReference type="ARBA" id="ARBA00022519"/>
    </source>
</evidence>
<evidence type="ECO:0000256" key="7">
    <source>
        <dbReference type="ARBA" id="ARBA00034125"/>
    </source>
</evidence>
<protein>
    <recommendedName>
        <fullName evidence="9">Threonine/Serine exporter ThrE domain-containing protein</fullName>
    </recommendedName>
</protein>
<feature type="transmembrane region" description="Helical" evidence="8">
    <location>
        <begin position="5"/>
        <end position="21"/>
    </location>
</feature>
<reference evidence="10" key="1">
    <citation type="submission" date="2022-08" db="EMBL/GenBank/DDBJ databases">
        <title>Genome sequence of Vagococcus luciliae DSM 112651.</title>
        <authorList>
            <person name="Juan G."/>
            <person name="Anja P."/>
            <person name="Rolf D."/>
            <person name="Kampfer P."/>
            <person name="Vilcinskas A."/>
        </authorList>
    </citation>
    <scope>NUCLEOTIDE SEQUENCE</scope>
    <source>
        <strain evidence="10">G314FT</strain>
    </source>
</reference>
<dbReference type="InterPro" id="IPR024528">
    <property type="entry name" value="ThrE_2"/>
</dbReference>
<comment type="similarity">
    <text evidence="7">Belongs to the ThrE exporter (TC 2.A.79) family.</text>
</comment>
<evidence type="ECO:0000259" key="9">
    <source>
        <dbReference type="Pfam" id="PF12821"/>
    </source>
</evidence>
<evidence type="ECO:0000256" key="1">
    <source>
        <dbReference type="ARBA" id="ARBA00004651"/>
    </source>
</evidence>
<proteinExistence type="inferred from homology"/>
<evidence type="ECO:0000256" key="2">
    <source>
        <dbReference type="ARBA" id="ARBA00022475"/>
    </source>
</evidence>
<evidence type="ECO:0000256" key="4">
    <source>
        <dbReference type="ARBA" id="ARBA00022692"/>
    </source>
</evidence>
<keyword evidence="5 8" id="KW-1133">Transmembrane helix</keyword>
<dbReference type="InterPro" id="IPR050539">
    <property type="entry name" value="ThrE_Dicarb/AminoAcid_Exp"/>
</dbReference>
<keyword evidence="3" id="KW-0997">Cell inner membrane</keyword>
<feature type="domain" description="Threonine/Serine exporter ThrE" evidence="9">
    <location>
        <begin position="5"/>
        <end position="131"/>
    </location>
</feature>
<keyword evidence="2" id="KW-1003">Cell membrane</keyword>
<evidence type="ECO:0000256" key="6">
    <source>
        <dbReference type="ARBA" id="ARBA00023136"/>
    </source>
</evidence>
<feature type="transmembrane region" description="Helical" evidence="8">
    <location>
        <begin position="77"/>
        <end position="97"/>
    </location>
</feature>